<gene>
    <name evidence="1" type="ORF">H6H03_36500</name>
</gene>
<dbReference type="EMBL" id="JACJTU010000077">
    <property type="protein sequence ID" value="MBD2739299.1"/>
    <property type="molecule type" value="Genomic_DNA"/>
</dbReference>
<dbReference type="RefSeq" id="WP_190959798.1">
    <property type="nucleotide sequence ID" value="NZ_JACJTU010000077.1"/>
</dbReference>
<comment type="caution">
    <text evidence="1">The sequence shown here is derived from an EMBL/GenBank/DDBJ whole genome shotgun (WGS) entry which is preliminary data.</text>
</comment>
<name>A0ABR8KKT7_9NOSO</name>
<keyword evidence="2" id="KW-1185">Reference proteome</keyword>
<evidence type="ECO:0000313" key="1">
    <source>
        <dbReference type="EMBL" id="MBD2739299.1"/>
    </source>
</evidence>
<sequence>MTHEFYLVINHVIPGLNTRPNQITDLNNYCYGLYDNLCYQLKNSEQFIIARGCPIKQGKKPNLP</sequence>
<protein>
    <submittedName>
        <fullName evidence="1">Uncharacterized protein</fullName>
    </submittedName>
</protein>
<accession>A0ABR8KKT7</accession>
<evidence type="ECO:0000313" key="2">
    <source>
        <dbReference type="Proteomes" id="UP000637383"/>
    </source>
</evidence>
<reference evidence="1 2" key="1">
    <citation type="journal article" date="2020" name="ISME J.">
        <title>Comparative genomics reveals insights into cyanobacterial evolution and habitat adaptation.</title>
        <authorList>
            <person name="Chen M.Y."/>
            <person name="Teng W.K."/>
            <person name="Zhao L."/>
            <person name="Hu C.X."/>
            <person name="Zhou Y.K."/>
            <person name="Han B.P."/>
            <person name="Song L.R."/>
            <person name="Shu W.S."/>
        </authorList>
    </citation>
    <scope>NUCLEOTIDE SEQUENCE [LARGE SCALE GENOMIC DNA]</scope>
    <source>
        <strain evidence="1 2">FACHB-159</strain>
    </source>
</reference>
<organism evidence="1 2">
    <name type="scientific">Nostoc paludosum FACHB-159</name>
    <dbReference type="NCBI Taxonomy" id="2692908"/>
    <lineage>
        <taxon>Bacteria</taxon>
        <taxon>Bacillati</taxon>
        <taxon>Cyanobacteriota</taxon>
        <taxon>Cyanophyceae</taxon>
        <taxon>Nostocales</taxon>
        <taxon>Nostocaceae</taxon>
        <taxon>Nostoc</taxon>
    </lineage>
</organism>
<dbReference type="Proteomes" id="UP000637383">
    <property type="component" value="Unassembled WGS sequence"/>
</dbReference>
<proteinExistence type="predicted"/>